<dbReference type="SUPFAM" id="SSF56801">
    <property type="entry name" value="Acetyl-CoA synthetase-like"/>
    <property type="match status" value="2"/>
</dbReference>
<dbReference type="Gene3D" id="3.30.300.30">
    <property type="match status" value="1"/>
</dbReference>
<dbReference type="InterPro" id="IPR020845">
    <property type="entry name" value="AMP-binding_CS"/>
</dbReference>
<keyword evidence="6" id="KW-1185">Reference proteome</keyword>
<evidence type="ECO:0000313" key="6">
    <source>
        <dbReference type="Proteomes" id="UP000298327"/>
    </source>
</evidence>
<accession>A0A4Y9ZA24</accession>
<dbReference type="STRING" id="205917.A0A4Y9ZA24"/>
<dbReference type="AlphaFoldDB" id="A0A4Y9ZA24"/>
<dbReference type="Proteomes" id="UP000298327">
    <property type="component" value="Unassembled WGS sequence"/>
</dbReference>
<feature type="domain" description="AMP-binding enzyme C-terminal" evidence="4">
    <location>
        <begin position="508"/>
        <end position="593"/>
    </location>
</feature>
<dbReference type="Gene3D" id="3.40.50.12780">
    <property type="entry name" value="N-terminal domain of ligase-like"/>
    <property type="match status" value="1"/>
</dbReference>
<evidence type="ECO:0000259" key="4">
    <source>
        <dbReference type="Pfam" id="PF13193"/>
    </source>
</evidence>
<dbReference type="OrthoDB" id="1898221at2759"/>
<evidence type="ECO:0000256" key="2">
    <source>
        <dbReference type="ARBA" id="ARBA00022598"/>
    </source>
</evidence>
<dbReference type="GO" id="GO:0016405">
    <property type="term" value="F:CoA-ligase activity"/>
    <property type="evidence" value="ECO:0007669"/>
    <property type="project" value="TreeGrafter"/>
</dbReference>
<evidence type="ECO:0000259" key="3">
    <source>
        <dbReference type="Pfam" id="PF00501"/>
    </source>
</evidence>
<dbReference type="PANTHER" id="PTHR24096">
    <property type="entry name" value="LONG-CHAIN-FATTY-ACID--COA LIGASE"/>
    <property type="match status" value="1"/>
</dbReference>
<protein>
    <recommendedName>
        <fullName evidence="7">AMP-dependent synthetase/ligase domain-containing protein</fullName>
    </recommendedName>
</protein>
<feature type="domain" description="AMP-dependent synthetase/ligase" evidence="3">
    <location>
        <begin position="126"/>
        <end position="487"/>
    </location>
</feature>
<keyword evidence="2" id="KW-0436">Ligase</keyword>
<dbReference type="InterPro" id="IPR000873">
    <property type="entry name" value="AMP-dep_synth/lig_dom"/>
</dbReference>
<evidence type="ECO:0000313" key="5">
    <source>
        <dbReference type="EMBL" id="TFY71706.1"/>
    </source>
</evidence>
<evidence type="ECO:0000256" key="1">
    <source>
        <dbReference type="ARBA" id="ARBA00006432"/>
    </source>
</evidence>
<gene>
    <name evidence="5" type="ORF">EVG20_g1298</name>
</gene>
<dbReference type="InterPro" id="IPR025110">
    <property type="entry name" value="AMP-bd_C"/>
</dbReference>
<dbReference type="Pfam" id="PF00501">
    <property type="entry name" value="AMP-binding"/>
    <property type="match status" value="2"/>
</dbReference>
<dbReference type="Gene3D" id="3.40.50.980">
    <property type="match status" value="2"/>
</dbReference>
<name>A0A4Y9ZA24_9AGAM</name>
<evidence type="ECO:0008006" key="7">
    <source>
        <dbReference type="Google" id="ProtNLM"/>
    </source>
</evidence>
<dbReference type="InterPro" id="IPR042099">
    <property type="entry name" value="ANL_N_sf"/>
</dbReference>
<comment type="similarity">
    <text evidence="1">Belongs to the ATP-dependent AMP-binding enzyme family.</text>
</comment>
<dbReference type="PROSITE" id="PS00455">
    <property type="entry name" value="AMP_BINDING"/>
    <property type="match status" value="2"/>
</dbReference>
<sequence>MATSGAACSLLATNSSSTAFWEDVASAVSAIYAGRNLVPFKAFTRRSKLRYPQMQRLGTNSGAGFNVRSPTRDQGHTMPHLKSLYPPIPQVEIPNYFEWLVNLDVVKNSPNITLYIDGLTGEKRQLREVLDRVAICATALSIPSAEGGLGLTERPEEIVGIFSENVMEYATLVYSLLKIAVPFSLLPAYSTVPELVALLELSDVTRLFISPTMQATALKAAEQASVPLDRIHILQGHFQGFKTLSDIIEAVRAQGSFRVPARSIHGDHLAYMAFSSGTTGFPKAVMVSHRNLYYSAMQVAVIGAEVAKAGKVPSLAHTPEGVHIGLAFMPFYHAAALHLSMLRGALMPPTTIVILPKWNVDQVFKAIERYRVTNLIMAPSMTHQMIFSRKFKSADLSSVMGFVIGAAHLDIEHRKAVVERMPQLSLLSSTYGLTECVVTALQLPMPGLFAGRFSNEVLTTMTGILMPGMEARILRDDGNEADYDEPGDYVDRLKDTLKVSGAQVSPSEIEHVLLQQPDKLIVDVTVAGVPGDRLSDEKIPRAWVVLSEEGRRLGNAAVIAALDEWVRSQMARHKALQGGIEVVEQLPKSPTGKVLRRSLQDKITTRAPDDRNIGALSFCLQNDDFRNDSVPHLKSLYPSIPHVQATNLPDSTLYVDGLTGETGHFRAYVDRVSECASALASSEVSGGLDIMPGNRELVGILARTACPALIGIAREAAREAGFSEDRIYVLQGDVQGFKNIGNLIEDIRSTTIQKLAPCSARDDNLAYLAFSSGTSGLPKAVMISRMILISSMLQAMVIGREFAKDAKPTTSSNPRRHSHRLRLPAILPCHSIPSVHTSDLHSANHSDHSAKMEFGQTVGFNHEVLSPCIAPCYLPSMVHQLVNSPRLAITDLSSIIGFGTGAAHLPTEERQKLIKHMPNAGAFAGGYGMTECTISAMLSPLPGLFNNQLSREALMGMTGISNPSVEARIVRDDGSEPGELLLRGPNSAMGYWRNENATVGSFLADGWLRTGDRFWVEPNGYPESFWEQVSPSEIEYVLLQHPEKLITDVSVAGVPGTRFSDEKVPQA</sequence>
<proteinExistence type="inferred from homology"/>
<reference evidence="5 6" key="1">
    <citation type="submission" date="2019-02" db="EMBL/GenBank/DDBJ databases">
        <title>Genome sequencing of the rare red list fungi Dentipellis fragilis.</title>
        <authorList>
            <person name="Buettner E."/>
            <person name="Kellner H."/>
        </authorList>
    </citation>
    <scope>NUCLEOTIDE SEQUENCE [LARGE SCALE GENOMIC DNA]</scope>
    <source>
        <strain evidence="5 6">DSM 105465</strain>
    </source>
</reference>
<comment type="caution">
    <text evidence="5">The sequence shown here is derived from an EMBL/GenBank/DDBJ whole genome shotgun (WGS) entry which is preliminary data.</text>
</comment>
<dbReference type="Gene3D" id="2.30.38.10">
    <property type="entry name" value="Luciferase, Domain 3"/>
    <property type="match status" value="1"/>
</dbReference>
<dbReference type="InterPro" id="IPR045851">
    <property type="entry name" value="AMP-bd_C_sf"/>
</dbReference>
<organism evidence="5 6">
    <name type="scientific">Dentipellis fragilis</name>
    <dbReference type="NCBI Taxonomy" id="205917"/>
    <lineage>
        <taxon>Eukaryota</taxon>
        <taxon>Fungi</taxon>
        <taxon>Dikarya</taxon>
        <taxon>Basidiomycota</taxon>
        <taxon>Agaricomycotina</taxon>
        <taxon>Agaricomycetes</taxon>
        <taxon>Russulales</taxon>
        <taxon>Hericiaceae</taxon>
        <taxon>Dentipellis</taxon>
    </lineage>
</organism>
<dbReference type="EMBL" id="SEOQ01000040">
    <property type="protein sequence ID" value="TFY71706.1"/>
    <property type="molecule type" value="Genomic_DNA"/>
</dbReference>
<feature type="domain" description="AMP-dependent synthetase/ligase" evidence="3">
    <location>
        <begin position="872"/>
        <end position="992"/>
    </location>
</feature>
<dbReference type="PANTHER" id="PTHR24096:SF149">
    <property type="entry name" value="AMP-BINDING DOMAIN-CONTAINING PROTEIN-RELATED"/>
    <property type="match status" value="1"/>
</dbReference>
<dbReference type="Pfam" id="PF13193">
    <property type="entry name" value="AMP-binding_C"/>
    <property type="match status" value="1"/>
</dbReference>